<dbReference type="WBParaSite" id="PS1159_v2.g5899.t1">
    <property type="protein sequence ID" value="PS1159_v2.g5899.t1"/>
    <property type="gene ID" value="PS1159_v2.g5899"/>
</dbReference>
<evidence type="ECO:0000313" key="2">
    <source>
        <dbReference type="WBParaSite" id="PS1159_v2.g5899.t1"/>
    </source>
</evidence>
<reference evidence="2" key="1">
    <citation type="submission" date="2022-11" db="UniProtKB">
        <authorList>
            <consortium name="WormBaseParasite"/>
        </authorList>
    </citation>
    <scope>IDENTIFICATION</scope>
</reference>
<accession>A0AC35GK96</accession>
<organism evidence="1 2">
    <name type="scientific">Panagrolaimus sp. PS1159</name>
    <dbReference type="NCBI Taxonomy" id="55785"/>
    <lineage>
        <taxon>Eukaryota</taxon>
        <taxon>Metazoa</taxon>
        <taxon>Ecdysozoa</taxon>
        <taxon>Nematoda</taxon>
        <taxon>Chromadorea</taxon>
        <taxon>Rhabditida</taxon>
        <taxon>Tylenchina</taxon>
        <taxon>Panagrolaimomorpha</taxon>
        <taxon>Panagrolaimoidea</taxon>
        <taxon>Panagrolaimidae</taxon>
        <taxon>Panagrolaimus</taxon>
    </lineage>
</organism>
<proteinExistence type="predicted"/>
<protein>
    <submittedName>
        <fullName evidence="2">Helitron helicase-like domain-containing protein</fullName>
    </submittedName>
</protein>
<dbReference type="Proteomes" id="UP000887580">
    <property type="component" value="Unplaced"/>
</dbReference>
<name>A0AC35GK96_9BILA</name>
<sequence>MFPDGKFGRTVETRKKPISDTLWIKNRVNHISRQFLDPEFLMFLKSFKDTKALFGAVSITFREINGVINVTDLIQTFQQDRYSVVMDSALATKFRALRGSNDYFNEMENDLQCVADTIGPASFFVTANPSPKDWQNLKRTYLKIYINVSELDYDCDKMIAKDPVIFATY</sequence>
<evidence type="ECO:0000313" key="1">
    <source>
        <dbReference type="Proteomes" id="UP000887580"/>
    </source>
</evidence>